<dbReference type="EMBL" id="QZKU01000142">
    <property type="protein sequence ID" value="RJP14847.1"/>
    <property type="molecule type" value="Genomic_DNA"/>
</dbReference>
<dbReference type="Pfam" id="PF01728">
    <property type="entry name" value="FtsJ"/>
    <property type="match status" value="1"/>
</dbReference>
<dbReference type="GO" id="GO:0008168">
    <property type="term" value="F:methyltransferase activity"/>
    <property type="evidence" value="ECO:0007669"/>
    <property type="project" value="UniProtKB-KW"/>
</dbReference>
<dbReference type="InterPro" id="IPR029063">
    <property type="entry name" value="SAM-dependent_MTases_sf"/>
</dbReference>
<proteinExistence type="inferred from homology"/>
<comment type="caution">
    <text evidence="5">The sequence shown here is derived from an EMBL/GenBank/DDBJ whole genome shotgun (WGS) entry which is preliminary data.</text>
</comment>
<dbReference type="Gene3D" id="3.40.50.150">
    <property type="entry name" value="Vaccinia Virus protein VP39"/>
    <property type="match status" value="1"/>
</dbReference>
<dbReference type="InterPro" id="IPR036986">
    <property type="entry name" value="S4_RNA-bd_sf"/>
</dbReference>
<dbReference type="PIRSF" id="PIRSF005578">
    <property type="entry name" value="TlyA"/>
    <property type="match status" value="1"/>
</dbReference>
<dbReference type="SMART" id="SM00363">
    <property type="entry name" value="S4"/>
    <property type="match status" value="1"/>
</dbReference>
<dbReference type="GO" id="GO:0003723">
    <property type="term" value="F:RNA binding"/>
    <property type="evidence" value="ECO:0007669"/>
    <property type="project" value="UniProtKB-KW"/>
</dbReference>
<dbReference type="Proteomes" id="UP000265882">
    <property type="component" value="Unassembled WGS sequence"/>
</dbReference>
<organism evidence="5 6">
    <name type="scientific">Abyssobacteria bacterium (strain SURF_5)</name>
    <dbReference type="NCBI Taxonomy" id="2093360"/>
    <lineage>
        <taxon>Bacteria</taxon>
        <taxon>Pseudomonadati</taxon>
        <taxon>Candidatus Hydrogenedentota</taxon>
        <taxon>Candidatus Abyssobacteria</taxon>
    </lineage>
</organism>
<dbReference type="CDD" id="cd00165">
    <property type="entry name" value="S4"/>
    <property type="match status" value="1"/>
</dbReference>
<evidence type="ECO:0000256" key="1">
    <source>
        <dbReference type="ARBA" id="ARBA00022884"/>
    </source>
</evidence>
<dbReference type="AlphaFoldDB" id="A0A3A4MXK9"/>
<dbReference type="GO" id="GO:0032259">
    <property type="term" value="P:methylation"/>
    <property type="evidence" value="ECO:0007669"/>
    <property type="project" value="UniProtKB-KW"/>
</dbReference>
<evidence type="ECO:0000256" key="2">
    <source>
        <dbReference type="ARBA" id="ARBA00029460"/>
    </source>
</evidence>
<dbReference type="InterPro" id="IPR002942">
    <property type="entry name" value="S4_RNA-bd"/>
</dbReference>
<evidence type="ECO:0000256" key="3">
    <source>
        <dbReference type="PROSITE-ProRule" id="PRU00182"/>
    </source>
</evidence>
<dbReference type="PANTHER" id="PTHR32319:SF0">
    <property type="entry name" value="BACTERIAL HEMOLYSIN-LIKE PROTEIN"/>
    <property type="match status" value="1"/>
</dbReference>
<reference evidence="5 6" key="1">
    <citation type="journal article" date="2017" name="ISME J.">
        <title>Energy and carbon metabolisms in a deep terrestrial subsurface fluid microbial community.</title>
        <authorList>
            <person name="Momper L."/>
            <person name="Jungbluth S.P."/>
            <person name="Lee M.D."/>
            <person name="Amend J.P."/>
        </authorList>
    </citation>
    <scope>NUCLEOTIDE SEQUENCE [LARGE SCALE GENOMIC DNA]</scope>
    <source>
        <strain evidence="5">SURF_5</strain>
    </source>
</reference>
<keyword evidence="5" id="KW-0808">Transferase</keyword>
<dbReference type="SUPFAM" id="SSF55174">
    <property type="entry name" value="Alpha-L RNA-binding motif"/>
    <property type="match status" value="1"/>
</dbReference>
<dbReference type="PANTHER" id="PTHR32319">
    <property type="entry name" value="BACTERIAL HEMOLYSIN-LIKE PROTEIN"/>
    <property type="match status" value="1"/>
</dbReference>
<comment type="similarity">
    <text evidence="2">Belongs to the TlyA family.</text>
</comment>
<gene>
    <name evidence="5" type="ORF">C4520_21120</name>
</gene>
<dbReference type="Pfam" id="PF01479">
    <property type="entry name" value="S4"/>
    <property type="match status" value="1"/>
</dbReference>
<sequence>MQFIAGKKERLDKLLVELNVVATRAKARALILGGSVKIDSNIADKAGAVVKPGSVLEVSEKSEFVSRGGEKLKSALDHFHPDLDGKIALDVGASTGGFTDCLLKYGARKVYAVDVGYGQLAWELRNDPRIVVLERTNARNLQRDMFEEPPQFAVIDVSFISLTLVLPATAAVLSADGEIMALIKPQFEAGREHVGKGGVVRDDAVHRRVIQKISDFAADSGLLSRGVIESPLLGPAGNKEFFIYLAKPIG</sequence>
<evidence type="ECO:0000313" key="5">
    <source>
        <dbReference type="EMBL" id="RJP14847.1"/>
    </source>
</evidence>
<evidence type="ECO:0000259" key="4">
    <source>
        <dbReference type="SMART" id="SM00363"/>
    </source>
</evidence>
<dbReference type="PROSITE" id="PS50889">
    <property type="entry name" value="S4"/>
    <property type="match status" value="1"/>
</dbReference>
<protein>
    <submittedName>
        <fullName evidence="5">TlyA family RNA methyltransferase</fullName>
    </submittedName>
</protein>
<evidence type="ECO:0000313" key="6">
    <source>
        <dbReference type="Proteomes" id="UP000265882"/>
    </source>
</evidence>
<dbReference type="CDD" id="cd02440">
    <property type="entry name" value="AdoMet_MTases"/>
    <property type="match status" value="1"/>
</dbReference>
<dbReference type="InterPro" id="IPR047048">
    <property type="entry name" value="TlyA"/>
</dbReference>
<accession>A0A3A4MXK9</accession>
<dbReference type="SUPFAM" id="SSF53335">
    <property type="entry name" value="S-adenosyl-L-methionine-dependent methyltransferases"/>
    <property type="match status" value="1"/>
</dbReference>
<keyword evidence="1 3" id="KW-0694">RNA-binding</keyword>
<dbReference type="InterPro" id="IPR004538">
    <property type="entry name" value="Hemolysin_A/TlyA"/>
</dbReference>
<dbReference type="Gene3D" id="3.10.290.10">
    <property type="entry name" value="RNA-binding S4 domain"/>
    <property type="match status" value="1"/>
</dbReference>
<name>A0A3A4MXK9_ABYX5</name>
<dbReference type="NCBIfam" id="TIGR00478">
    <property type="entry name" value="tly"/>
    <property type="match status" value="1"/>
</dbReference>
<keyword evidence="5" id="KW-0489">Methyltransferase</keyword>
<dbReference type="InterPro" id="IPR002877">
    <property type="entry name" value="RNA_MeTrfase_FtsJ_dom"/>
</dbReference>
<feature type="domain" description="RNA-binding S4" evidence="4">
    <location>
        <begin position="9"/>
        <end position="70"/>
    </location>
</feature>